<proteinExistence type="predicted"/>
<reference evidence="1" key="2">
    <citation type="journal article" date="2021" name="PeerJ">
        <title>Extensive microbial diversity within the chicken gut microbiome revealed by metagenomics and culture.</title>
        <authorList>
            <person name="Gilroy R."/>
            <person name="Ravi A."/>
            <person name="Getino M."/>
            <person name="Pursley I."/>
            <person name="Horton D.L."/>
            <person name="Alikhan N.F."/>
            <person name="Baker D."/>
            <person name="Gharbi K."/>
            <person name="Hall N."/>
            <person name="Watson M."/>
            <person name="Adriaenssens E.M."/>
            <person name="Foster-Nyarko E."/>
            <person name="Jarju S."/>
            <person name="Secka A."/>
            <person name="Antonio M."/>
            <person name="Oren A."/>
            <person name="Chaudhuri R.R."/>
            <person name="La Ragione R."/>
            <person name="Hildebrand F."/>
            <person name="Pallen M.J."/>
        </authorList>
    </citation>
    <scope>NUCLEOTIDE SEQUENCE</scope>
    <source>
        <strain evidence="1">ChiSjej6B24-2974</strain>
    </source>
</reference>
<dbReference type="EMBL" id="DVFZ01000086">
    <property type="protein sequence ID" value="HIQ83175.1"/>
    <property type="molecule type" value="Genomic_DNA"/>
</dbReference>
<name>A0A9D0ZMD5_9FIRM</name>
<gene>
    <name evidence="1" type="ORF">IAA52_08735</name>
</gene>
<protein>
    <submittedName>
        <fullName evidence="1">Uncharacterized protein</fullName>
    </submittedName>
</protein>
<organism evidence="1 2">
    <name type="scientific">Candidatus Pullichristensenella stercorigallinarum</name>
    <dbReference type="NCBI Taxonomy" id="2840909"/>
    <lineage>
        <taxon>Bacteria</taxon>
        <taxon>Bacillati</taxon>
        <taxon>Bacillota</taxon>
        <taxon>Clostridia</taxon>
        <taxon>Candidatus Pullichristensenella</taxon>
    </lineage>
</organism>
<evidence type="ECO:0000313" key="1">
    <source>
        <dbReference type="EMBL" id="HIQ83175.1"/>
    </source>
</evidence>
<evidence type="ECO:0000313" key="2">
    <source>
        <dbReference type="Proteomes" id="UP000824260"/>
    </source>
</evidence>
<reference evidence="1" key="1">
    <citation type="submission" date="2020-10" db="EMBL/GenBank/DDBJ databases">
        <authorList>
            <person name="Gilroy R."/>
        </authorList>
    </citation>
    <scope>NUCLEOTIDE SEQUENCE</scope>
    <source>
        <strain evidence="1">ChiSjej6B24-2974</strain>
    </source>
</reference>
<comment type="caution">
    <text evidence="1">The sequence shown here is derived from an EMBL/GenBank/DDBJ whole genome shotgun (WGS) entry which is preliminary data.</text>
</comment>
<dbReference type="Proteomes" id="UP000824260">
    <property type="component" value="Unassembled WGS sequence"/>
</dbReference>
<sequence>MKRIQAACICQTLHFMLKEDWPHDDAVKLVDEEVERYKHTLDARHTKYRIVAEEKQADGSVLLKIIKQYNQSPVGDYL</sequence>
<dbReference type="AlphaFoldDB" id="A0A9D0ZMD5"/>
<accession>A0A9D0ZMD5</accession>